<evidence type="ECO:0000313" key="3">
    <source>
        <dbReference type="Proteomes" id="UP000297714"/>
    </source>
</evidence>
<keyword evidence="1" id="KW-0732">Signal</keyword>
<dbReference type="OrthoDB" id="9804799at2"/>
<gene>
    <name evidence="2" type="ORF">CAGA_18430</name>
</gene>
<feature type="signal peptide" evidence="1">
    <location>
        <begin position="1"/>
        <end position="30"/>
    </location>
</feature>
<dbReference type="Proteomes" id="UP000297714">
    <property type="component" value="Unassembled WGS sequence"/>
</dbReference>
<dbReference type="PROSITE" id="PS51257">
    <property type="entry name" value="PROKAR_LIPOPROTEIN"/>
    <property type="match status" value="1"/>
</dbReference>
<accession>A0A4Z0YGR8</accession>
<evidence type="ECO:0000313" key="2">
    <source>
        <dbReference type="EMBL" id="TGJ76122.1"/>
    </source>
</evidence>
<comment type="caution">
    <text evidence="2">The sequence shown here is derived from an EMBL/GenBank/DDBJ whole genome shotgun (WGS) entry which is preliminary data.</text>
</comment>
<protein>
    <recommendedName>
        <fullName evidence="4">Lipoprotein</fullName>
    </recommendedName>
</protein>
<evidence type="ECO:0008006" key="4">
    <source>
        <dbReference type="Google" id="ProtNLM"/>
    </source>
</evidence>
<feature type="chain" id="PRO_5039146095" description="Lipoprotein" evidence="1">
    <location>
        <begin position="31"/>
        <end position="331"/>
    </location>
</feature>
<dbReference type="RefSeq" id="WP_135660063.1">
    <property type="nucleotide sequence ID" value="NZ_SRMQ01000008.1"/>
</dbReference>
<sequence length="331" mass="36419">MRFPKLFSTKGPGKKCAALFLSLCTVFFTACNSAPNPGKPESVSSGISAGRSSNAAALESQASGNTDNIENNLNIILSSPKESSNPADYINAHQKEYENIIKSGDDALFYLLNEFKEGRAEGLRGEVMKAICVELLGAKNNVPEGSYHTAQEWYEKLQPLSPLPMPKAVYWETGDPDYDFMYASLIERYSKNEEDTVTIFAPVLYGSDKKGETTKLFATVCMQDFRVLGDTIFETGGAVLPVAITAVESGGTIKCTDIAQAKDGGYFASSIRDFCGTHKDIAEEMISRYSKENYQALIKKNLQTYLKAVNISPKYYSNTVEKMAFADYLKK</sequence>
<dbReference type="EMBL" id="SRMQ01000008">
    <property type="protein sequence ID" value="TGJ76122.1"/>
    <property type="molecule type" value="Genomic_DNA"/>
</dbReference>
<keyword evidence="3" id="KW-1185">Reference proteome</keyword>
<evidence type="ECO:0000256" key="1">
    <source>
        <dbReference type="SAM" id="SignalP"/>
    </source>
</evidence>
<proteinExistence type="predicted"/>
<name>A0A4Z0YGR8_9FIRM</name>
<dbReference type="AlphaFoldDB" id="A0A4Z0YGR8"/>
<organism evidence="2 3">
    <name type="scientific">Caproiciproducens galactitolivorans</name>
    <dbReference type="NCBI Taxonomy" id="642589"/>
    <lineage>
        <taxon>Bacteria</taxon>
        <taxon>Bacillati</taxon>
        <taxon>Bacillota</taxon>
        <taxon>Clostridia</taxon>
        <taxon>Eubacteriales</taxon>
        <taxon>Acutalibacteraceae</taxon>
        <taxon>Caproiciproducens</taxon>
    </lineage>
</organism>
<reference evidence="2 3" key="1">
    <citation type="submission" date="2019-04" db="EMBL/GenBank/DDBJ databases">
        <authorList>
            <person name="Poehlein A."/>
            <person name="Bengelsdorf F.R."/>
            <person name="Duerre P."/>
            <person name="Daniel R."/>
        </authorList>
    </citation>
    <scope>NUCLEOTIDE SEQUENCE [LARGE SCALE GENOMIC DNA]</scope>
    <source>
        <strain evidence="2 3">BS-1</strain>
    </source>
</reference>